<dbReference type="InterPro" id="IPR013424">
    <property type="entry name" value="Ice-binding_C"/>
</dbReference>
<sequence>MTPTYRKVFASTSVCAILAFITTVNATPITIPPGSTTFEFLDNRSANDAGLTPGVIVEFGVTRVVPSGAGGTTGFATNPINGNTRPLNPENYTVNPNFFSGGFKPTPSASGTYSAPAWQFTFQNGADALNVPNSKGLSNLTPIPFVSNVTYSYTASTTVPTISWTNAQSTLDAIAIKIRNNDVNAGTVADLQYQQYFAPTTTSISLANLPNFTFQNGAHYSIEIDQLQTRGGQVFTPGTFETSAQIFASTLNQSRSFFDFTYSATPAANGINAPLYLPTASTQANGLPSYSFNISTQAGQTYFIDPEYAIGYVFNIGSGDPNFASVVLPVLAGTQFYTITLADGRAFNVSGGQIFDFLQYFADGAGSFTVTGISEQTGLDPNNPFAFAAGVTFTRDGIFTGTMDPLVAGVPEPSTWAMMILGFGGVGFMAYRKHREQNLPLAA</sequence>
<accession>A0A7G6TUP8</accession>
<evidence type="ECO:0000259" key="2">
    <source>
        <dbReference type="Pfam" id="PF07589"/>
    </source>
</evidence>
<reference evidence="4" key="1">
    <citation type="journal article" date="2020" name="Mol. Plant Microbe">
        <title>Rhizobial microsymbionts of the narrowly endemic Oxytropis species growing in Kamchatka are characterized by significant genetic diversity and possess a set of genes that are associated with T3SS and T6SS secretion systems and can affect the development of symbiosis.</title>
        <authorList>
            <person name="Safronova V."/>
            <person name="Guro P."/>
            <person name="Sazanova A."/>
            <person name="Kuznetsova I."/>
            <person name="Belimov A."/>
            <person name="Yakubov V."/>
            <person name="Chirak E."/>
            <person name="Afonin A."/>
            <person name="Gogolev Y."/>
            <person name="Andronov E."/>
            <person name="Tikhonovich I."/>
        </authorList>
    </citation>
    <scope>NUCLEOTIDE SEQUENCE [LARGE SCALE GENOMIC DNA]</scope>
    <source>
        <strain evidence="4">581</strain>
    </source>
</reference>
<dbReference type="NCBIfam" id="NF035944">
    <property type="entry name" value="PEPxxWA-CTERM"/>
    <property type="match status" value="1"/>
</dbReference>
<dbReference type="AlphaFoldDB" id="A0A7G6TUP8"/>
<feature type="signal peptide" evidence="1">
    <location>
        <begin position="1"/>
        <end position="26"/>
    </location>
</feature>
<feature type="domain" description="Ice-binding protein C-terminal" evidence="2">
    <location>
        <begin position="410"/>
        <end position="433"/>
    </location>
</feature>
<evidence type="ECO:0000313" key="3">
    <source>
        <dbReference type="EMBL" id="QND70480.1"/>
    </source>
</evidence>
<dbReference type="Pfam" id="PF07589">
    <property type="entry name" value="PEP-CTERM"/>
    <property type="match status" value="1"/>
</dbReference>
<dbReference type="NCBIfam" id="TIGR02595">
    <property type="entry name" value="PEP_CTERM"/>
    <property type="match status" value="1"/>
</dbReference>
<dbReference type="EMBL" id="CP050292">
    <property type="protein sequence ID" value="QND70480.1"/>
    <property type="molecule type" value="Genomic_DNA"/>
</dbReference>
<protein>
    <submittedName>
        <fullName evidence="3">PEP-CTERM sorting domain-containing protein</fullName>
    </submittedName>
</protein>
<keyword evidence="1" id="KW-0732">Signal</keyword>
<dbReference type="KEGG" id="trb:HB776_03890"/>
<name>A0A7G6TUP8_9BRAD</name>
<evidence type="ECO:0000313" key="4">
    <source>
        <dbReference type="Proteomes" id="UP000515291"/>
    </source>
</evidence>
<dbReference type="Proteomes" id="UP000515291">
    <property type="component" value="Chromosome"/>
</dbReference>
<proteinExistence type="predicted"/>
<organism evidence="3 4">
    <name type="scientific">Tardiphaga robiniae</name>
    <dbReference type="NCBI Taxonomy" id="943830"/>
    <lineage>
        <taxon>Bacteria</taxon>
        <taxon>Pseudomonadati</taxon>
        <taxon>Pseudomonadota</taxon>
        <taxon>Alphaproteobacteria</taxon>
        <taxon>Hyphomicrobiales</taxon>
        <taxon>Nitrobacteraceae</taxon>
        <taxon>Tardiphaga</taxon>
    </lineage>
</organism>
<gene>
    <name evidence="3" type="ORF">HB776_03890</name>
</gene>
<evidence type="ECO:0000256" key="1">
    <source>
        <dbReference type="SAM" id="SignalP"/>
    </source>
</evidence>
<feature type="chain" id="PRO_5028989922" evidence="1">
    <location>
        <begin position="27"/>
        <end position="443"/>
    </location>
</feature>